<comment type="caution">
    <text evidence="1">The sequence shown here is derived from an EMBL/GenBank/DDBJ whole genome shotgun (WGS) entry which is preliminary data.</text>
</comment>
<name>A0A176WGB7_MARPO</name>
<accession>A0A176WGB7</accession>
<protein>
    <submittedName>
        <fullName evidence="1">Uncharacterized protein</fullName>
    </submittedName>
</protein>
<gene>
    <name evidence="1" type="ORF">AXG93_2912s1570</name>
</gene>
<dbReference type="EMBL" id="LVLJ01000884">
    <property type="protein sequence ID" value="OAE32167.1"/>
    <property type="molecule type" value="Genomic_DNA"/>
</dbReference>
<dbReference type="Proteomes" id="UP000077202">
    <property type="component" value="Unassembled WGS sequence"/>
</dbReference>
<evidence type="ECO:0000313" key="2">
    <source>
        <dbReference type="Proteomes" id="UP000077202"/>
    </source>
</evidence>
<organism evidence="1 2">
    <name type="scientific">Marchantia polymorpha subsp. ruderalis</name>
    <dbReference type="NCBI Taxonomy" id="1480154"/>
    <lineage>
        <taxon>Eukaryota</taxon>
        <taxon>Viridiplantae</taxon>
        <taxon>Streptophyta</taxon>
        <taxon>Embryophyta</taxon>
        <taxon>Marchantiophyta</taxon>
        <taxon>Marchantiopsida</taxon>
        <taxon>Marchantiidae</taxon>
        <taxon>Marchantiales</taxon>
        <taxon>Marchantiaceae</taxon>
        <taxon>Marchantia</taxon>
    </lineage>
</organism>
<proteinExistence type="predicted"/>
<sequence>MMAGGGSVEAPARKARIDVWLFKPMDSRAGENVVFLGLRSEAKGTLASGGNAFHALLSCGRDFDDIALLESCSQGQDIIELTVESDCSPNKMSTLFSLVKANVYCLETTECDGMDLGRPLASQRAIHGYPSTFDHDG</sequence>
<keyword evidence="2" id="KW-1185">Reference proteome</keyword>
<evidence type="ECO:0000313" key="1">
    <source>
        <dbReference type="EMBL" id="OAE32167.1"/>
    </source>
</evidence>
<reference evidence="1" key="1">
    <citation type="submission" date="2016-03" db="EMBL/GenBank/DDBJ databases">
        <title>Mechanisms controlling the formation of the plant cell surface in tip-growing cells are functionally conserved among land plants.</title>
        <authorList>
            <person name="Honkanen S."/>
            <person name="Jones V.A."/>
            <person name="Morieri G."/>
            <person name="Champion C."/>
            <person name="Hetherington A.J."/>
            <person name="Kelly S."/>
            <person name="Saint-Marcoux D."/>
            <person name="Proust H."/>
            <person name="Prescott H."/>
            <person name="Dolan L."/>
        </authorList>
    </citation>
    <scope>NUCLEOTIDE SEQUENCE [LARGE SCALE GENOMIC DNA]</scope>
    <source>
        <tissue evidence="1">Whole gametophyte</tissue>
    </source>
</reference>
<dbReference type="AlphaFoldDB" id="A0A176WGB7"/>